<gene>
    <name evidence="1" type="ORF">ACFQVC_08645</name>
</gene>
<name>A0ABW2JFV6_9ACTN</name>
<keyword evidence="2" id="KW-1185">Reference proteome</keyword>
<evidence type="ECO:0000313" key="2">
    <source>
        <dbReference type="Proteomes" id="UP001596523"/>
    </source>
</evidence>
<reference evidence="2" key="1">
    <citation type="journal article" date="2019" name="Int. J. Syst. Evol. Microbiol.">
        <title>The Global Catalogue of Microorganisms (GCM) 10K type strain sequencing project: providing services to taxonomists for standard genome sequencing and annotation.</title>
        <authorList>
            <consortium name="The Broad Institute Genomics Platform"/>
            <consortium name="The Broad Institute Genome Sequencing Center for Infectious Disease"/>
            <person name="Wu L."/>
            <person name="Ma J."/>
        </authorList>
    </citation>
    <scope>NUCLEOTIDE SEQUENCE [LARGE SCALE GENOMIC DNA]</scope>
    <source>
        <strain evidence="2">SYNS20</strain>
    </source>
</reference>
<accession>A0ABW2JFV6</accession>
<dbReference type="SUPFAM" id="SSF51430">
    <property type="entry name" value="NAD(P)-linked oxidoreductase"/>
    <property type="match status" value="1"/>
</dbReference>
<proteinExistence type="predicted"/>
<sequence>MAWVRERAARAATSLAPIVGPRGLSRLDSYLGALEVDLTAELFARLPEVSEVPLGVPHEAVVASLAGAQGGDAGRVIAPAVPMA</sequence>
<comment type="caution">
    <text evidence="1">The sequence shown here is derived from an EMBL/GenBank/DDBJ whole genome shotgun (WGS) entry which is preliminary data.</text>
</comment>
<dbReference type="InterPro" id="IPR036812">
    <property type="entry name" value="NAD(P)_OxRdtase_dom_sf"/>
</dbReference>
<dbReference type="Proteomes" id="UP001596523">
    <property type="component" value="Unassembled WGS sequence"/>
</dbReference>
<protein>
    <submittedName>
        <fullName evidence="1">Uncharacterized protein</fullName>
    </submittedName>
</protein>
<dbReference type="RefSeq" id="WP_381828470.1">
    <property type="nucleotide sequence ID" value="NZ_JBHTCF010000003.1"/>
</dbReference>
<dbReference type="EMBL" id="JBHTCF010000003">
    <property type="protein sequence ID" value="MFC7304276.1"/>
    <property type="molecule type" value="Genomic_DNA"/>
</dbReference>
<organism evidence="1 2">
    <name type="scientific">Streptomyces monticola</name>
    <dbReference type="NCBI Taxonomy" id="2666263"/>
    <lineage>
        <taxon>Bacteria</taxon>
        <taxon>Bacillati</taxon>
        <taxon>Actinomycetota</taxon>
        <taxon>Actinomycetes</taxon>
        <taxon>Kitasatosporales</taxon>
        <taxon>Streptomycetaceae</taxon>
        <taxon>Streptomyces</taxon>
    </lineage>
</organism>
<evidence type="ECO:0000313" key="1">
    <source>
        <dbReference type="EMBL" id="MFC7304276.1"/>
    </source>
</evidence>